<evidence type="ECO:0000256" key="1">
    <source>
        <dbReference type="SAM" id="MobiDB-lite"/>
    </source>
</evidence>
<organism evidence="2">
    <name type="scientific">Timema tahoe</name>
    <dbReference type="NCBI Taxonomy" id="61484"/>
    <lineage>
        <taxon>Eukaryota</taxon>
        <taxon>Metazoa</taxon>
        <taxon>Ecdysozoa</taxon>
        <taxon>Arthropoda</taxon>
        <taxon>Hexapoda</taxon>
        <taxon>Insecta</taxon>
        <taxon>Pterygota</taxon>
        <taxon>Neoptera</taxon>
        <taxon>Polyneoptera</taxon>
        <taxon>Phasmatodea</taxon>
        <taxon>Timematodea</taxon>
        <taxon>Timematoidea</taxon>
        <taxon>Timematidae</taxon>
        <taxon>Timema</taxon>
    </lineage>
</organism>
<accession>A0A7R9IJP2</accession>
<feature type="region of interest" description="Disordered" evidence="1">
    <location>
        <begin position="147"/>
        <end position="177"/>
    </location>
</feature>
<evidence type="ECO:0000313" key="2">
    <source>
        <dbReference type="EMBL" id="CAD7459605.1"/>
    </source>
</evidence>
<name>A0A7R9IJP2_9NEOP</name>
<reference evidence="2" key="1">
    <citation type="submission" date="2020-11" db="EMBL/GenBank/DDBJ databases">
        <authorList>
            <person name="Tran Van P."/>
        </authorList>
    </citation>
    <scope>NUCLEOTIDE SEQUENCE</scope>
</reference>
<proteinExistence type="predicted"/>
<protein>
    <submittedName>
        <fullName evidence="2">Uncharacterized protein</fullName>
    </submittedName>
</protein>
<dbReference type="AlphaFoldDB" id="A0A7R9IJP2"/>
<dbReference type="EMBL" id="OE003004">
    <property type="protein sequence ID" value="CAD7459605.1"/>
    <property type="molecule type" value="Genomic_DNA"/>
</dbReference>
<gene>
    <name evidence="2" type="ORF">TTEB3V08_LOCUS7554</name>
</gene>
<sequence length="213" mass="23972">MTASRSNQRRQRAPSKSPRVTWWSRGKVSDFCAGGPVSFNPWKCNDESFELQSWLKAHNIDFNEICKHNKDSGKFQRMVSVVHTNETENVLDKEITRESLRLADSPVEAMVAYLDDVRKLPSSEQMPPTTVAPECVRLSIQIPGIQSPGDKARIPSRTCRTVRHPSGASGDTLPPTFQDLLSPVLSSNSNPTNDFDVDAMMRKLMLHYFPLDI</sequence>